<dbReference type="InterPro" id="IPR051045">
    <property type="entry name" value="TonB-dependent_transducer"/>
</dbReference>
<reference evidence="12 13" key="1">
    <citation type="journal article" date="2014" name="Genome Announc.">
        <title>Genome Sequence and Methylome of Soil Bacterium Gemmatirosa kalamazoonensis KBS708T, a Member of the Rarely Cultivated Gemmatimonadetes Phylum.</title>
        <authorList>
            <person name="Debruyn J.M."/>
            <person name="Radosevich M."/>
            <person name="Wommack K.E."/>
            <person name="Polson S.W."/>
            <person name="Hauser L.J."/>
            <person name="Fawaz M.N."/>
            <person name="Korlach J."/>
            <person name="Tsai Y.C."/>
        </authorList>
    </citation>
    <scope>NUCLEOTIDE SEQUENCE [LARGE SCALE GENOMIC DNA]</scope>
    <source>
        <strain evidence="12 13">KBS708</strain>
    </source>
</reference>
<keyword evidence="3" id="KW-0813">Transport</keyword>
<evidence type="ECO:0000256" key="9">
    <source>
        <dbReference type="ARBA" id="ARBA00023136"/>
    </source>
</evidence>
<keyword evidence="10" id="KW-0732">Signal</keyword>
<dbReference type="KEGG" id="gba:J421_2104"/>
<dbReference type="InterPro" id="IPR006260">
    <property type="entry name" value="TonB/TolA_C"/>
</dbReference>
<dbReference type="RefSeq" id="WP_148306252.1">
    <property type="nucleotide sequence ID" value="NZ_CP007128.1"/>
</dbReference>
<keyword evidence="5" id="KW-0997">Cell inner membrane</keyword>
<evidence type="ECO:0000256" key="6">
    <source>
        <dbReference type="ARBA" id="ARBA00022692"/>
    </source>
</evidence>
<dbReference type="HOGENOM" id="CLU_1893182_0_0_0"/>
<dbReference type="InterPro" id="IPR037682">
    <property type="entry name" value="TonB_C"/>
</dbReference>
<keyword evidence="4" id="KW-1003">Cell membrane</keyword>
<keyword evidence="8" id="KW-1133">Transmembrane helix</keyword>
<comment type="subcellular location">
    <subcellularLocation>
        <location evidence="1">Cell inner membrane</location>
        <topology evidence="1">Single-pass membrane protein</topology>
        <orientation evidence="1">Periplasmic side</orientation>
    </subcellularLocation>
</comment>
<keyword evidence="9" id="KW-0472">Membrane</keyword>
<dbReference type="OrthoDB" id="9814002at2"/>
<dbReference type="EMBL" id="CP007128">
    <property type="protein sequence ID" value="AHG89641.1"/>
    <property type="molecule type" value="Genomic_DNA"/>
</dbReference>
<evidence type="ECO:0000313" key="13">
    <source>
        <dbReference type="Proteomes" id="UP000019151"/>
    </source>
</evidence>
<dbReference type="Proteomes" id="UP000019151">
    <property type="component" value="Chromosome"/>
</dbReference>
<accession>W0RFR2</accession>
<evidence type="ECO:0000256" key="3">
    <source>
        <dbReference type="ARBA" id="ARBA00022448"/>
    </source>
</evidence>
<evidence type="ECO:0000256" key="1">
    <source>
        <dbReference type="ARBA" id="ARBA00004383"/>
    </source>
</evidence>
<evidence type="ECO:0000259" key="11">
    <source>
        <dbReference type="PROSITE" id="PS52015"/>
    </source>
</evidence>
<evidence type="ECO:0000256" key="5">
    <source>
        <dbReference type="ARBA" id="ARBA00022519"/>
    </source>
</evidence>
<dbReference type="GO" id="GO:0015031">
    <property type="term" value="P:protein transport"/>
    <property type="evidence" value="ECO:0007669"/>
    <property type="project" value="UniProtKB-KW"/>
</dbReference>
<evidence type="ECO:0000256" key="2">
    <source>
        <dbReference type="ARBA" id="ARBA00006555"/>
    </source>
</evidence>
<feature type="domain" description="TonB C-terminal" evidence="11">
    <location>
        <begin position="45"/>
        <end position="135"/>
    </location>
</feature>
<keyword evidence="7" id="KW-0653">Protein transport</keyword>
<evidence type="ECO:0000313" key="12">
    <source>
        <dbReference type="EMBL" id="AHG89641.1"/>
    </source>
</evidence>
<dbReference type="GO" id="GO:0031992">
    <property type="term" value="F:energy transducer activity"/>
    <property type="evidence" value="ECO:0007669"/>
    <property type="project" value="TreeGrafter"/>
</dbReference>
<dbReference type="GO" id="GO:0055085">
    <property type="term" value="P:transmembrane transport"/>
    <property type="evidence" value="ECO:0007669"/>
    <property type="project" value="InterPro"/>
</dbReference>
<evidence type="ECO:0000256" key="4">
    <source>
        <dbReference type="ARBA" id="ARBA00022475"/>
    </source>
</evidence>
<dbReference type="STRING" id="861299.J421_2104"/>
<dbReference type="AlphaFoldDB" id="W0RFR2"/>
<dbReference type="InParanoid" id="W0RFR2"/>
<dbReference type="PROSITE" id="PS52015">
    <property type="entry name" value="TONB_CTD"/>
    <property type="match status" value="1"/>
</dbReference>
<dbReference type="SUPFAM" id="SSF74653">
    <property type="entry name" value="TolA/TonB C-terminal domain"/>
    <property type="match status" value="1"/>
</dbReference>
<dbReference type="Pfam" id="PF03544">
    <property type="entry name" value="TonB_C"/>
    <property type="match status" value="1"/>
</dbReference>
<evidence type="ECO:0000256" key="8">
    <source>
        <dbReference type="ARBA" id="ARBA00022989"/>
    </source>
</evidence>
<dbReference type="GO" id="GO:0098797">
    <property type="term" value="C:plasma membrane protein complex"/>
    <property type="evidence" value="ECO:0007669"/>
    <property type="project" value="TreeGrafter"/>
</dbReference>
<dbReference type="NCBIfam" id="TIGR01352">
    <property type="entry name" value="tonB_Cterm"/>
    <property type="match status" value="1"/>
</dbReference>
<organism evidence="12 13">
    <name type="scientific">Gemmatirosa kalamazoonensis</name>
    <dbReference type="NCBI Taxonomy" id="861299"/>
    <lineage>
        <taxon>Bacteria</taxon>
        <taxon>Pseudomonadati</taxon>
        <taxon>Gemmatimonadota</taxon>
        <taxon>Gemmatimonadia</taxon>
        <taxon>Gemmatimonadales</taxon>
        <taxon>Gemmatimonadaceae</taxon>
        <taxon>Gemmatirosa</taxon>
    </lineage>
</organism>
<dbReference type="PANTHER" id="PTHR33446">
    <property type="entry name" value="PROTEIN TONB-RELATED"/>
    <property type="match status" value="1"/>
</dbReference>
<feature type="chain" id="PRO_5004794285" evidence="10">
    <location>
        <begin position="29"/>
        <end position="135"/>
    </location>
</feature>
<evidence type="ECO:0000256" key="7">
    <source>
        <dbReference type="ARBA" id="ARBA00022927"/>
    </source>
</evidence>
<feature type="signal peptide" evidence="10">
    <location>
        <begin position="1"/>
        <end position="28"/>
    </location>
</feature>
<dbReference type="PANTHER" id="PTHR33446:SF2">
    <property type="entry name" value="PROTEIN TONB"/>
    <property type="match status" value="1"/>
</dbReference>
<keyword evidence="13" id="KW-1185">Reference proteome</keyword>
<keyword evidence="6" id="KW-0812">Transmembrane</keyword>
<dbReference type="eggNOG" id="COG0810">
    <property type="taxonomic scope" value="Bacteria"/>
</dbReference>
<name>W0RFR2_9BACT</name>
<evidence type="ECO:0000256" key="10">
    <source>
        <dbReference type="SAM" id="SignalP"/>
    </source>
</evidence>
<proteinExistence type="inferred from homology"/>
<dbReference type="Gene3D" id="3.30.1150.10">
    <property type="match status" value="1"/>
</dbReference>
<comment type="similarity">
    <text evidence="2">Belongs to the TonB family.</text>
</comment>
<protein>
    <submittedName>
        <fullName evidence="12">TonB family protein</fullName>
    </submittedName>
</protein>
<gene>
    <name evidence="12" type="ORF">J421_2104</name>
</gene>
<sequence length="135" mass="14395">MSRPGHLGRLARLAFPALMIAAAPRALAAQQGDVYGPGDLTSAPKLVSAATTARLIARSYPEGMRRMSLGGEVKVEFVIDKDGHVEPASITVLESTVAQLSSAAKSVVERMEFVPGKKDGQPVRARVQQQIVYKP</sequence>